<dbReference type="AlphaFoldDB" id="A0A0F9HZA7"/>
<protein>
    <submittedName>
        <fullName evidence="1">Uncharacterized protein</fullName>
    </submittedName>
</protein>
<reference evidence="1" key="1">
    <citation type="journal article" date="2015" name="Nature">
        <title>Complex archaea that bridge the gap between prokaryotes and eukaryotes.</title>
        <authorList>
            <person name="Spang A."/>
            <person name="Saw J.H."/>
            <person name="Jorgensen S.L."/>
            <person name="Zaremba-Niedzwiedzka K."/>
            <person name="Martijn J."/>
            <person name="Lind A.E."/>
            <person name="van Eijk R."/>
            <person name="Schleper C."/>
            <person name="Guy L."/>
            <person name="Ettema T.J."/>
        </authorList>
    </citation>
    <scope>NUCLEOTIDE SEQUENCE</scope>
</reference>
<organism evidence="1">
    <name type="scientific">marine sediment metagenome</name>
    <dbReference type="NCBI Taxonomy" id="412755"/>
    <lineage>
        <taxon>unclassified sequences</taxon>
        <taxon>metagenomes</taxon>
        <taxon>ecological metagenomes</taxon>
    </lineage>
</organism>
<evidence type="ECO:0000313" key="1">
    <source>
        <dbReference type="EMBL" id="KKL87005.1"/>
    </source>
</evidence>
<comment type="caution">
    <text evidence="1">The sequence shown here is derived from an EMBL/GenBank/DDBJ whole genome shotgun (WGS) entry which is preliminary data.</text>
</comment>
<name>A0A0F9HZA7_9ZZZZ</name>
<dbReference type="EMBL" id="LAZR01020953">
    <property type="protein sequence ID" value="KKL87005.1"/>
    <property type="molecule type" value="Genomic_DNA"/>
</dbReference>
<accession>A0A0F9HZA7</accession>
<sequence length="105" mass="12619">MTTEIESRCENKNDIEYREKVYWKKIDELNLRKSKEIFIKNYGREPKNNDDLDDVFKGLREIKSSYNQRSFPYHLSQGKNPPISESILPGGEKVRDFMKRMEQEK</sequence>
<proteinExistence type="predicted"/>
<gene>
    <name evidence="1" type="ORF">LCGC14_1939070</name>
</gene>